<organism evidence="1 2">
    <name type="scientific">Pseudomonas syringae group genomosp. 3</name>
    <dbReference type="NCBI Taxonomy" id="251701"/>
    <lineage>
        <taxon>Bacteria</taxon>
        <taxon>Pseudomonadati</taxon>
        <taxon>Pseudomonadota</taxon>
        <taxon>Gammaproteobacteria</taxon>
        <taxon>Pseudomonadales</taxon>
        <taxon>Pseudomonadaceae</taxon>
        <taxon>Pseudomonas</taxon>
    </lineage>
</organism>
<dbReference type="Pfam" id="PF12686">
    <property type="entry name" value="DUF3800"/>
    <property type="match status" value="1"/>
</dbReference>
<dbReference type="RefSeq" id="WP_104698636.1">
    <property type="nucleotide sequence ID" value="NZ_LT963408.1"/>
</dbReference>
<dbReference type="InterPro" id="IPR024524">
    <property type="entry name" value="DUF3800"/>
</dbReference>
<name>A0A2K4WIM9_9PSED</name>
<dbReference type="AlphaFoldDB" id="A0A2K4WIM9"/>
<evidence type="ECO:0000313" key="2">
    <source>
        <dbReference type="Proteomes" id="UP000238093"/>
    </source>
</evidence>
<gene>
    <name evidence="1" type="ORF">CFBP6411_04378</name>
</gene>
<protein>
    <recommendedName>
        <fullName evidence="3">DUF3800 domain-containing protein</fullName>
    </recommendedName>
</protein>
<evidence type="ECO:0008006" key="3">
    <source>
        <dbReference type="Google" id="ProtNLM"/>
    </source>
</evidence>
<proteinExistence type="predicted"/>
<sequence>MGRTFAFVDESGNHDLDTSKSGSSAFFVVCSVIIAEKDLPKAYELAGLIRATHFQRGEIKSSKLKSKDADRRRRILVDLAELPLKLYFTVVDKGRLYQDGGLQFKKSFIKHVNNLL</sequence>
<reference evidence="1 2" key="1">
    <citation type="submission" date="2017-11" db="EMBL/GenBank/DDBJ databases">
        <authorList>
            <person name="Han C.G."/>
        </authorList>
    </citation>
    <scope>NUCLEOTIDE SEQUENCE [LARGE SCALE GENOMIC DNA]</scope>
    <source>
        <strain evidence="1">CFBP6411</strain>
    </source>
</reference>
<accession>A0A2K4WIM9</accession>
<dbReference type="EMBL" id="LT963408">
    <property type="protein sequence ID" value="SOS35735.1"/>
    <property type="molecule type" value="Genomic_DNA"/>
</dbReference>
<evidence type="ECO:0000313" key="1">
    <source>
        <dbReference type="EMBL" id="SOS35735.1"/>
    </source>
</evidence>
<dbReference type="Proteomes" id="UP000238093">
    <property type="component" value="Chromosome I"/>
</dbReference>